<keyword evidence="2" id="KW-1185">Reference proteome</keyword>
<reference evidence="1 2" key="1">
    <citation type="submission" date="2024-03" db="EMBL/GenBank/DDBJ databases">
        <title>High-quality draft genome sequencing of Tistrella sp. BH-R2-4.</title>
        <authorList>
            <person name="Dong C."/>
        </authorList>
    </citation>
    <scope>NUCLEOTIDE SEQUENCE [LARGE SCALE GENOMIC DNA]</scope>
    <source>
        <strain evidence="1 2">BH-R2-4</strain>
    </source>
</reference>
<dbReference type="Pfam" id="PF06240">
    <property type="entry name" value="COXG"/>
    <property type="match status" value="1"/>
</dbReference>
<dbReference type="InterPro" id="IPR010419">
    <property type="entry name" value="CO_DH_gsu"/>
</dbReference>
<protein>
    <submittedName>
        <fullName evidence="1">SRPBCC domain-containing protein</fullName>
    </submittedName>
</protein>
<proteinExistence type="predicted"/>
<dbReference type="InterPro" id="IPR023393">
    <property type="entry name" value="START-like_dom_sf"/>
</dbReference>
<evidence type="ECO:0000313" key="1">
    <source>
        <dbReference type="EMBL" id="MEN2989629.1"/>
    </source>
</evidence>
<dbReference type="PANTHER" id="PTHR38588:SF1">
    <property type="entry name" value="BLL0334 PROTEIN"/>
    <property type="match status" value="1"/>
</dbReference>
<organism evidence="1 2">
    <name type="scientific">Tistrella arctica</name>
    <dbReference type="NCBI Taxonomy" id="3133430"/>
    <lineage>
        <taxon>Bacteria</taxon>
        <taxon>Pseudomonadati</taxon>
        <taxon>Pseudomonadota</taxon>
        <taxon>Alphaproteobacteria</taxon>
        <taxon>Geminicoccales</taxon>
        <taxon>Geminicoccaceae</taxon>
        <taxon>Tistrella</taxon>
    </lineage>
</organism>
<dbReference type="Gene3D" id="3.30.530.20">
    <property type="match status" value="1"/>
</dbReference>
<name>A0ABU9YLF2_9PROT</name>
<gene>
    <name evidence="1" type="ORF">WG926_15035</name>
</gene>
<dbReference type="SUPFAM" id="SSF55961">
    <property type="entry name" value="Bet v1-like"/>
    <property type="match status" value="1"/>
</dbReference>
<evidence type="ECO:0000313" key="2">
    <source>
        <dbReference type="Proteomes" id="UP001413721"/>
    </source>
</evidence>
<dbReference type="Proteomes" id="UP001413721">
    <property type="component" value="Unassembled WGS sequence"/>
</dbReference>
<dbReference type="RefSeq" id="WP_345933187.1">
    <property type="nucleotide sequence ID" value="NZ_JBBKTV010000004.1"/>
</dbReference>
<sequence>MEIRESFVVPTPVDTLWRFFEDVESVSTCVPGLQSLTILGPDEYKVVVKQKVGYFSATFEITTRREEAEPGRYMQFSSVGRTVRGAMGNLRSKDRVEFEVLDDGGTRVHVLCHPALGGVLGAVGHKVILSKSREMTEQFAAALCERLGGTAGGGDGGETGALGNDAT</sequence>
<accession>A0ABU9YLF2</accession>
<dbReference type="PANTHER" id="PTHR38588">
    <property type="entry name" value="BLL0334 PROTEIN"/>
    <property type="match status" value="1"/>
</dbReference>
<dbReference type="EMBL" id="JBBKTW010000005">
    <property type="protein sequence ID" value="MEN2989629.1"/>
    <property type="molecule type" value="Genomic_DNA"/>
</dbReference>
<comment type="caution">
    <text evidence="1">The sequence shown here is derived from an EMBL/GenBank/DDBJ whole genome shotgun (WGS) entry which is preliminary data.</text>
</comment>